<evidence type="ECO:0000256" key="2">
    <source>
        <dbReference type="SAM" id="MobiDB-lite"/>
    </source>
</evidence>
<organism evidence="5 6">
    <name type="scientific">Lyngbya confervoides BDU141951</name>
    <dbReference type="NCBI Taxonomy" id="1574623"/>
    <lineage>
        <taxon>Bacteria</taxon>
        <taxon>Bacillati</taxon>
        <taxon>Cyanobacteriota</taxon>
        <taxon>Cyanophyceae</taxon>
        <taxon>Oscillatoriophycideae</taxon>
        <taxon>Oscillatoriales</taxon>
        <taxon>Microcoleaceae</taxon>
        <taxon>Lyngbya</taxon>
    </lineage>
</organism>
<feature type="region of interest" description="Disordered" evidence="2">
    <location>
        <begin position="1"/>
        <end position="32"/>
    </location>
</feature>
<evidence type="ECO:0000259" key="4">
    <source>
        <dbReference type="Pfam" id="PF14159"/>
    </source>
</evidence>
<keyword evidence="6" id="KW-1185">Reference proteome</keyword>
<dbReference type="AlphaFoldDB" id="A0ABD4T437"/>
<protein>
    <submittedName>
        <fullName evidence="5">CAAD domain-containing protein</fullName>
    </submittedName>
</protein>
<feature type="compositionally biased region" description="Polar residues" evidence="2">
    <location>
        <begin position="1"/>
        <end position="14"/>
    </location>
</feature>
<evidence type="ECO:0000313" key="5">
    <source>
        <dbReference type="EMBL" id="MCM1983439.1"/>
    </source>
</evidence>
<gene>
    <name evidence="5" type="ORF">QQ91_0011485</name>
</gene>
<evidence type="ECO:0000313" key="6">
    <source>
        <dbReference type="Proteomes" id="UP000031561"/>
    </source>
</evidence>
<comment type="caution">
    <text evidence="5">The sequence shown here is derived from an EMBL/GenBank/DDBJ whole genome shotgun (WGS) entry which is preliminary data.</text>
</comment>
<dbReference type="EMBL" id="JTHE03000061">
    <property type="protein sequence ID" value="MCM1983439.1"/>
    <property type="molecule type" value="Genomic_DNA"/>
</dbReference>
<evidence type="ECO:0000256" key="3">
    <source>
        <dbReference type="SAM" id="Phobius"/>
    </source>
</evidence>
<reference evidence="5 6" key="1">
    <citation type="journal article" date="2015" name="Genome Announc.">
        <title>Draft Genome Sequence of Filamentous Marine Cyanobacterium Lyngbya confervoides Strain BDU141951.</title>
        <authorList>
            <person name="Chandrababunaidu M.M."/>
            <person name="Sen D."/>
            <person name="Tripathy S."/>
        </authorList>
    </citation>
    <scope>NUCLEOTIDE SEQUENCE [LARGE SCALE GENOMIC DNA]</scope>
    <source>
        <strain evidence="5 6">BDU141951</strain>
    </source>
</reference>
<feature type="transmembrane region" description="Helical" evidence="3">
    <location>
        <begin position="104"/>
        <end position="128"/>
    </location>
</feature>
<feature type="transmembrane region" description="Helical" evidence="3">
    <location>
        <begin position="80"/>
        <end position="98"/>
    </location>
</feature>
<evidence type="ECO:0000256" key="1">
    <source>
        <dbReference type="ARBA" id="ARBA00004141"/>
    </source>
</evidence>
<keyword evidence="3" id="KW-0812">Transmembrane</keyword>
<proteinExistence type="predicted"/>
<dbReference type="Proteomes" id="UP000031561">
    <property type="component" value="Unassembled WGS sequence"/>
</dbReference>
<comment type="subcellular location">
    <subcellularLocation>
        <location evidence="1">Membrane</location>
        <topology evidence="1">Multi-pass membrane protein</topology>
    </subcellularLocation>
</comment>
<sequence>MSHNGEAQATPSTEVQEREDTKPVDFSTEQPGALFQAPSTERELLPPEVKETADKLLKFLVLFPDYLTEAFGDYRKPMTTAGLVLVAGLTIAVADGVLDRLNTIPLFAPIFELIGLGFSGWFIFRYLLYADSRQELKGEYEQIKGRIVGHLNPSDAE</sequence>
<dbReference type="InterPro" id="IPR025564">
    <property type="entry name" value="CAAD_dom"/>
</dbReference>
<name>A0ABD4T437_9CYAN</name>
<dbReference type="GO" id="GO:0016020">
    <property type="term" value="C:membrane"/>
    <property type="evidence" value="ECO:0007669"/>
    <property type="project" value="UniProtKB-SubCell"/>
</dbReference>
<feature type="domain" description="Cyanobacterial aminoacyl-tRNA synthetase CAAD" evidence="4">
    <location>
        <begin position="66"/>
        <end position="149"/>
    </location>
</feature>
<keyword evidence="3" id="KW-0472">Membrane</keyword>
<dbReference type="PANTHER" id="PTHR33222">
    <property type="match status" value="1"/>
</dbReference>
<dbReference type="Pfam" id="PF14159">
    <property type="entry name" value="CAAD"/>
    <property type="match status" value="1"/>
</dbReference>
<dbReference type="InterPro" id="IPR033344">
    <property type="entry name" value="CURT1"/>
</dbReference>
<dbReference type="PANTHER" id="PTHR33222:SF4">
    <property type="entry name" value="PROTEIN CURVATURE THYLAKOID 1A, CHLOROPLASTIC"/>
    <property type="match status" value="1"/>
</dbReference>
<dbReference type="RefSeq" id="WP_166275206.1">
    <property type="nucleotide sequence ID" value="NZ_JTHE03000061.1"/>
</dbReference>
<keyword evidence="3" id="KW-1133">Transmembrane helix</keyword>
<accession>A0ABD4T437</accession>